<evidence type="ECO:0000256" key="7">
    <source>
        <dbReference type="RuleBase" id="RU363032"/>
    </source>
</evidence>
<feature type="transmembrane region" description="Helical" evidence="7">
    <location>
        <begin position="234"/>
        <end position="254"/>
    </location>
</feature>
<evidence type="ECO:0000256" key="2">
    <source>
        <dbReference type="ARBA" id="ARBA00022448"/>
    </source>
</evidence>
<evidence type="ECO:0000256" key="3">
    <source>
        <dbReference type="ARBA" id="ARBA00022475"/>
    </source>
</evidence>
<evidence type="ECO:0000256" key="5">
    <source>
        <dbReference type="ARBA" id="ARBA00022989"/>
    </source>
</evidence>
<name>A0A5A5THX0_9CHLR</name>
<evidence type="ECO:0000256" key="1">
    <source>
        <dbReference type="ARBA" id="ARBA00004651"/>
    </source>
</evidence>
<dbReference type="CDD" id="cd06261">
    <property type="entry name" value="TM_PBP2"/>
    <property type="match status" value="1"/>
</dbReference>
<dbReference type="EMBL" id="BIXY01000075">
    <property type="protein sequence ID" value="GCF10564.1"/>
    <property type="molecule type" value="Genomic_DNA"/>
</dbReference>
<dbReference type="Proteomes" id="UP000322530">
    <property type="component" value="Unassembled WGS sequence"/>
</dbReference>
<keyword evidence="4 7" id="KW-0812">Transmembrane</keyword>
<keyword evidence="6 7" id="KW-0472">Membrane</keyword>
<evidence type="ECO:0000259" key="8">
    <source>
        <dbReference type="PROSITE" id="PS50928"/>
    </source>
</evidence>
<dbReference type="PANTHER" id="PTHR30193">
    <property type="entry name" value="ABC TRANSPORTER PERMEASE PROTEIN"/>
    <property type="match status" value="1"/>
</dbReference>
<dbReference type="RefSeq" id="WP_149403439.1">
    <property type="nucleotide sequence ID" value="NZ_BIXY01000075.1"/>
</dbReference>
<evidence type="ECO:0000313" key="10">
    <source>
        <dbReference type="Proteomes" id="UP000322530"/>
    </source>
</evidence>
<dbReference type="PANTHER" id="PTHR30193:SF41">
    <property type="entry name" value="DIACETYLCHITOBIOSE UPTAKE SYSTEM PERMEASE PROTEIN NGCF"/>
    <property type="match status" value="1"/>
</dbReference>
<keyword evidence="10" id="KW-1185">Reference proteome</keyword>
<evidence type="ECO:0000256" key="6">
    <source>
        <dbReference type="ARBA" id="ARBA00023136"/>
    </source>
</evidence>
<dbReference type="AlphaFoldDB" id="A0A5A5THX0"/>
<protein>
    <submittedName>
        <fullName evidence="9">Sugar ABC transporter permease</fullName>
    </submittedName>
</protein>
<keyword evidence="3" id="KW-1003">Cell membrane</keyword>
<dbReference type="InterPro" id="IPR000515">
    <property type="entry name" value="MetI-like"/>
</dbReference>
<evidence type="ECO:0000256" key="4">
    <source>
        <dbReference type="ARBA" id="ARBA00022692"/>
    </source>
</evidence>
<gene>
    <name evidence="9" type="ORF">KDI_41280</name>
</gene>
<proteinExistence type="inferred from homology"/>
<dbReference type="SUPFAM" id="SSF161098">
    <property type="entry name" value="MetI-like"/>
    <property type="match status" value="1"/>
</dbReference>
<feature type="domain" description="ABC transmembrane type-1" evidence="8">
    <location>
        <begin position="95"/>
        <end position="309"/>
    </location>
</feature>
<dbReference type="Gene3D" id="1.10.3720.10">
    <property type="entry name" value="MetI-like"/>
    <property type="match status" value="1"/>
</dbReference>
<dbReference type="Pfam" id="PF00528">
    <property type="entry name" value="BPD_transp_1"/>
    <property type="match status" value="1"/>
</dbReference>
<dbReference type="PROSITE" id="PS50928">
    <property type="entry name" value="ABC_TM1"/>
    <property type="match status" value="1"/>
</dbReference>
<dbReference type="GO" id="GO:0055085">
    <property type="term" value="P:transmembrane transport"/>
    <property type="evidence" value="ECO:0007669"/>
    <property type="project" value="InterPro"/>
</dbReference>
<accession>A0A5A5THX0</accession>
<keyword evidence="2 7" id="KW-0813">Transport</keyword>
<feature type="transmembrane region" description="Helical" evidence="7">
    <location>
        <begin position="95"/>
        <end position="118"/>
    </location>
</feature>
<comment type="caution">
    <text evidence="9">The sequence shown here is derived from an EMBL/GenBank/DDBJ whole genome shotgun (WGS) entry which is preliminary data.</text>
</comment>
<dbReference type="InterPro" id="IPR035906">
    <property type="entry name" value="MetI-like_sf"/>
</dbReference>
<organism evidence="9 10">
    <name type="scientific">Dictyobacter arantiisoli</name>
    <dbReference type="NCBI Taxonomy" id="2014874"/>
    <lineage>
        <taxon>Bacteria</taxon>
        <taxon>Bacillati</taxon>
        <taxon>Chloroflexota</taxon>
        <taxon>Ktedonobacteria</taxon>
        <taxon>Ktedonobacterales</taxon>
        <taxon>Dictyobacteraceae</taxon>
        <taxon>Dictyobacter</taxon>
    </lineage>
</organism>
<feature type="transmembrane region" description="Helical" evidence="7">
    <location>
        <begin position="130"/>
        <end position="153"/>
    </location>
</feature>
<keyword evidence="5 7" id="KW-1133">Transmembrane helix</keyword>
<dbReference type="InterPro" id="IPR051393">
    <property type="entry name" value="ABC_transporter_permease"/>
</dbReference>
<feature type="transmembrane region" description="Helical" evidence="7">
    <location>
        <begin position="61"/>
        <end position="83"/>
    </location>
</feature>
<feature type="transmembrane region" description="Helical" evidence="7">
    <location>
        <begin position="35"/>
        <end position="55"/>
    </location>
</feature>
<evidence type="ECO:0000313" key="9">
    <source>
        <dbReference type="EMBL" id="GCF10564.1"/>
    </source>
</evidence>
<sequence length="319" mass="35843">MKQQLATDRATLAIKDSRSARRSVKGDNLPWRRRVGLPYLFLAPFLLIFLIFFILPLGYSLWISLFADKLIGGTVFVGIANYIQVVQDGEFWQGVLHVVLFLVIQVPIMIILALFFALVLDSGSTYLKGLFRIGFFIPYAIPSVIAALLWGYLYSNHFGPLVQIASFFNLPAPNFLSPTGILPSLINISTWQWTGYNMIVLYAALHAIPQELYEAAHLDGANWWHTAIAIKIPIIAPAIVLTVIFSIIGSLQLFNEPQILYTIVPNVIQDHYTPNLYAYTLAFTNQQYNYSAAVSFALGAIVFVFSYVFMLFTNKDGEN</sequence>
<dbReference type="GO" id="GO:0005886">
    <property type="term" value="C:plasma membrane"/>
    <property type="evidence" value="ECO:0007669"/>
    <property type="project" value="UniProtKB-SubCell"/>
</dbReference>
<comment type="subcellular location">
    <subcellularLocation>
        <location evidence="1 7">Cell membrane</location>
        <topology evidence="1 7">Multi-pass membrane protein</topology>
    </subcellularLocation>
</comment>
<comment type="similarity">
    <text evidence="7">Belongs to the binding-protein-dependent transport system permease family.</text>
</comment>
<feature type="transmembrane region" description="Helical" evidence="7">
    <location>
        <begin position="290"/>
        <end position="312"/>
    </location>
</feature>
<dbReference type="OrthoDB" id="9785347at2"/>
<reference evidence="9 10" key="1">
    <citation type="submission" date="2019-01" db="EMBL/GenBank/DDBJ databases">
        <title>Draft genome sequence of Dictyobacter sp. Uno17.</title>
        <authorList>
            <person name="Wang C.M."/>
            <person name="Zheng Y."/>
            <person name="Sakai Y."/>
            <person name="Abe K."/>
            <person name="Yokota A."/>
            <person name="Yabe S."/>
        </authorList>
    </citation>
    <scope>NUCLEOTIDE SEQUENCE [LARGE SCALE GENOMIC DNA]</scope>
    <source>
        <strain evidence="9 10">Uno17</strain>
    </source>
</reference>